<feature type="transmembrane region" description="Helical" evidence="5">
    <location>
        <begin position="34"/>
        <end position="55"/>
    </location>
</feature>
<keyword evidence="3" id="KW-1015">Disulfide bond</keyword>
<dbReference type="InterPro" id="IPR000800">
    <property type="entry name" value="Notch_dom"/>
</dbReference>
<dbReference type="Pfam" id="PF00066">
    <property type="entry name" value="Notch"/>
    <property type="match status" value="1"/>
</dbReference>
<feature type="transmembrane region" description="Helical" evidence="5">
    <location>
        <begin position="284"/>
        <end position="306"/>
    </location>
</feature>
<evidence type="ECO:0000256" key="2">
    <source>
        <dbReference type="ARBA" id="ARBA00022737"/>
    </source>
</evidence>
<dbReference type="Gene3D" id="3.30.300.320">
    <property type="match status" value="1"/>
</dbReference>
<keyword evidence="5" id="KW-0812">Transmembrane</keyword>
<dbReference type="Gene3D" id="3.80.10.10">
    <property type="entry name" value="Ribonuclease Inhibitor"/>
    <property type="match status" value="1"/>
</dbReference>
<dbReference type="PANTHER" id="PTHR45712:SF22">
    <property type="entry name" value="INSULIN-LIKE GROWTH FACTOR-BINDING PROTEIN COMPLEX ACID LABILE SUBUNIT"/>
    <property type="match status" value="1"/>
</dbReference>
<evidence type="ECO:0000256" key="4">
    <source>
        <dbReference type="ARBA" id="ARBA00023180"/>
    </source>
</evidence>
<feature type="domain" description="LNR" evidence="6">
    <location>
        <begin position="574"/>
        <end position="605"/>
    </location>
</feature>
<keyword evidence="9" id="KW-1185">Reference proteome</keyword>
<dbReference type="Proteomes" id="UP000332933">
    <property type="component" value="Unassembled WGS sequence"/>
</dbReference>
<evidence type="ECO:0000313" key="9">
    <source>
        <dbReference type="Proteomes" id="UP000332933"/>
    </source>
</evidence>
<name>A0A485KX66_9STRA</name>
<gene>
    <name evidence="8" type="primary">Aste57867_12799</name>
    <name evidence="7" type="ORF">As57867_012751</name>
    <name evidence="8" type="ORF">ASTE57867_12799</name>
</gene>
<reference evidence="8 9" key="1">
    <citation type="submission" date="2019-03" db="EMBL/GenBank/DDBJ databases">
        <authorList>
            <person name="Gaulin E."/>
            <person name="Dumas B."/>
        </authorList>
    </citation>
    <scope>NUCLEOTIDE SEQUENCE [LARGE SCALE GENOMIC DNA]</scope>
    <source>
        <strain evidence="8">CBS 568.67</strain>
    </source>
</reference>
<dbReference type="EMBL" id="VJMH01005397">
    <property type="protein sequence ID" value="KAF0696448.1"/>
    <property type="molecule type" value="Genomic_DNA"/>
</dbReference>
<keyword evidence="5" id="KW-1133">Transmembrane helix</keyword>
<evidence type="ECO:0000259" key="6">
    <source>
        <dbReference type="Pfam" id="PF00066"/>
    </source>
</evidence>
<dbReference type="EMBL" id="CAADRA010005418">
    <property type="protein sequence ID" value="VFT89648.1"/>
    <property type="molecule type" value="Genomic_DNA"/>
</dbReference>
<reference evidence="7" key="2">
    <citation type="submission" date="2019-06" db="EMBL/GenBank/DDBJ databases">
        <title>Genomics analysis of Aphanomyces spp. identifies a new class of oomycete effector associated with host adaptation.</title>
        <authorList>
            <person name="Gaulin E."/>
        </authorList>
    </citation>
    <scope>NUCLEOTIDE SEQUENCE</scope>
    <source>
        <strain evidence="7">CBS 578.67</strain>
    </source>
</reference>
<dbReference type="AlphaFoldDB" id="A0A485KX66"/>
<dbReference type="InterPro" id="IPR050333">
    <property type="entry name" value="SLRP"/>
</dbReference>
<protein>
    <submittedName>
        <fullName evidence="8">Aste57867_12799 protein</fullName>
    </submittedName>
</protein>
<feature type="transmembrane region" description="Helical" evidence="5">
    <location>
        <begin position="67"/>
        <end position="86"/>
    </location>
</feature>
<feature type="transmembrane region" description="Helical" evidence="5">
    <location>
        <begin position="177"/>
        <end position="205"/>
    </location>
</feature>
<dbReference type="OrthoDB" id="74216at2759"/>
<evidence type="ECO:0000313" key="8">
    <source>
        <dbReference type="EMBL" id="VFT89648.1"/>
    </source>
</evidence>
<evidence type="ECO:0000256" key="5">
    <source>
        <dbReference type="SAM" id="Phobius"/>
    </source>
</evidence>
<sequence>MAPAVHPVGAQRPQQANNDDAVQLKLLFRRPVRLLAVSKHLLSGIYYLIMSYLYATLSASNEKASQAFAPTAMVAVMGLFVGLHIFGLLRSCQGQAPRSRLWSRHSWPVYCLSTSTRLMIFHFLDVLCQSYQAFRVSEYLVDRTSAFSFAFFVSLNCLITPWFLVSKHIVVQESVVPLIQSLLGFVLSTLFQAYVVLVPVVYYTLSVSHQYDDKLNTRIVLLSRWILVTSTLDFVTKVIIQFSSYVALRQLVESINVPLRSTSSQTTPMAKYFQLEFNHNRNRLVYAVGMSFAGVALLGTSAAANWGRHRCPTTCVFELAPWWTSTCECAYVEINCVMQNTRGDTIDSFLQPSQLGSRVFCIDIRQCALSTGIPVALFAPYQNLFGLYISFSNMTQWLPDSNSTPFPDSLAAFRIYYSNLTAIPEVLAMIPPNLVYLRLEGAAITTIPDEYFKAWAGVTTLALNDMQLMEIPDALAANLATLEWLELRSNSITSTPVQWLAQHNQLTTVDVSGNSIRDGPWHLAKPGIVLALSSNPIATVPSYVDATLLAKRSILLDDTLYCKTNPSDACQSICARMCETKWIGNGKCDWSCFTSACQFDDGDCNSLGLL</sequence>
<dbReference type="PANTHER" id="PTHR45712">
    <property type="entry name" value="AGAP008170-PA"/>
    <property type="match status" value="1"/>
</dbReference>
<proteinExistence type="predicted"/>
<dbReference type="SUPFAM" id="SSF52058">
    <property type="entry name" value="L domain-like"/>
    <property type="match status" value="1"/>
</dbReference>
<accession>A0A485KX66</accession>
<dbReference type="InterPro" id="IPR032675">
    <property type="entry name" value="LRR_dom_sf"/>
</dbReference>
<keyword evidence="5" id="KW-0472">Membrane</keyword>
<organism evidence="8 9">
    <name type="scientific">Aphanomyces stellatus</name>
    <dbReference type="NCBI Taxonomy" id="120398"/>
    <lineage>
        <taxon>Eukaryota</taxon>
        <taxon>Sar</taxon>
        <taxon>Stramenopiles</taxon>
        <taxon>Oomycota</taxon>
        <taxon>Saprolegniomycetes</taxon>
        <taxon>Saprolegniales</taxon>
        <taxon>Verrucalvaceae</taxon>
        <taxon>Aphanomyces</taxon>
    </lineage>
</organism>
<keyword evidence="2" id="KW-0677">Repeat</keyword>
<evidence type="ECO:0000256" key="3">
    <source>
        <dbReference type="ARBA" id="ARBA00023157"/>
    </source>
</evidence>
<keyword evidence="1" id="KW-0433">Leucine-rich repeat</keyword>
<evidence type="ECO:0000256" key="1">
    <source>
        <dbReference type="ARBA" id="ARBA00022614"/>
    </source>
</evidence>
<keyword evidence="4" id="KW-0325">Glycoprotein</keyword>
<evidence type="ECO:0000313" key="7">
    <source>
        <dbReference type="EMBL" id="KAF0696448.1"/>
    </source>
</evidence>
<feature type="transmembrane region" description="Helical" evidence="5">
    <location>
        <begin position="144"/>
        <end position="165"/>
    </location>
</feature>